<proteinExistence type="inferred from homology"/>
<comment type="subcellular location">
    <subcellularLocation>
        <location evidence="1">Cytoplasm</location>
    </subcellularLocation>
</comment>
<evidence type="ECO:0000256" key="4">
    <source>
        <dbReference type="ARBA" id="ARBA00022670"/>
    </source>
</evidence>
<dbReference type="SUPFAM" id="SSF69304">
    <property type="entry name" value="Tricorn protease N-terminal domain"/>
    <property type="match status" value="1"/>
</dbReference>
<name>A0A0F8XGY2_9ZZZZ</name>
<evidence type="ECO:0000313" key="7">
    <source>
        <dbReference type="EMBL" id="KKK60275.1"/>
    </source>
</evidence>
<evidence type="ECO:0000256" key="5">
    <source>
        <dbReference type="ARBA" id="ARBA00022801"/>
    </source>
</evidence>
<evidence type="ECO:0000256" key="2">
    <source>
        <dbReference type="ARBA" id="ARBA00008524"/>
    </source>
</evidence>
<evidence type="ECO:0008006" key="8">
    <source>
        <dbReference type="Google" id="ProtNLM"/>
    </source>
</evidence>
<reference evidence="7" key="1">
    <citation type="journal article" date="2015" name="Nature">
        <title>Complex archaea that bridge the gap between prokaryotes and eukaryotes.</title>
        <authorList>
            <person name="Spang A."/>
            <person name="Saw J.H."/>
            <person name="Jorgensen S.L."/>
            <person name="Zaremba-Niedzwiedzka K."/>
            <person name="Martijn J."/>
            <person name="Lind A.E."/>
            <person name="van Eijk R."/>
            <person name="Schleper C."/>
            <person name="Guy L."/>
            <person name="Ettema T.J."/>
        </authorList>
    </citation>
    <scope>NUCLEOTIDE SEQUENCE</scope>
</reference>
<dbReference type="PANTHER" id="PTHR43253">
    <property type="entry name" value="TRICORN PROTEASE HOMOLOG 2-RELATED"/>
    <property type="match status" value="1"/>
</dbReference>
<dbReference type="GO" id="GO:0005737">
    <property type="term" value="C:cytoplasm"/>
    <property type="evidence" value="ECO:0007669"/>
    <property type="project" value="UniProtKB-SubCell"/>
</dbReference>
<dbReference type="AlphaFoldDB" id="A0A0F8XGY2"/>
<dbReference type="GO" id="GO:0008236">
    <property type="term" value="F:serine-type peptidase activity"/>
    <property type="evidence" value="ECO:0007669"/>
    <property type="project" value="UniProtKB-KW"/>
</dbReference>
<gene>
    <name evidence="7" type="ORF">LCGC14_3025980</name>
</gene>
<sequence>MKKLLSFFVLFAGITTLSLQASEEARLLRFPAIHGDQIVFSYAGDLFTVDADGGIARKLTSHKGYEIFPRFSPDGSKIAFTGQYDGNTEVFVIPAQGGSPKRLTYTATPGRDNVSDRAGPNNIVMDWTPDGKYISYRSRQYSGSFFVSALFKVPVDGGMSEELPLLKGGFPSWSPDGSKIAYNRVFREFRTWKY</sequence>
<evidence type="ECO:0000256" key="3">
    <source>
        <dbReference type="ARBA" id="ARBA00022490"/>
    </source>
</evidence>
<accession>A0A0F8XGY2</accession>
<dbReference type="GO" id="GO:0006508">
    <property type="term" value="P:proteolysis"/>
    <property type="evidence" value="ECO:0007669"/>
    <property type="project" value="UniProtKB-KW"/>
</dbReference>
<dbReference type="InterPro" id="IPR012393">
    <property type="entry name" value="Tricorn_protease"/>
</dbReference>
<dbReference type="EMBL" id="LAZR01063049">
    <property type="protein sequence ID" value="KKK60275.1"/>
    <property type="molecule type" value="Genomic_DNA"/>
</dbReference>
<dbReference type="Pfam" id="PF26549">
    <property type="entry name" value="Tricorn_N"/>
    <property type="match status" value="1"/>
</dbReference>
<comment type="caution">
    <text evidence="7">The sequence shown here is derived from an EMBL/GenBank/DDBJ whole genome shotgun (WGS) entry which is preliminary data.</text>
</comment>
<dbReference type="Gene3D" id="2.120.10.60">
    <property type="entry name" value="Tricorn protease N-terminal domain"/>
    <property type="match status" value="1"/>
</dbReference>
<protein>
    <recommendedName>
        <fullName evidence="8">Dipeptidylpeptidase IV N-terminal domain-containing protein</fullName>
    </recommendedName>
</protein>
<dbReference type="PANTHER" id="PTHR43253:SF1">
    <property type="entry name" value="TRICORN PROTEASE HOMOLOG 2-RELATED"/>
    <property type="match status" value="1"/>
</dbReference>
<keyword evidence="3" id="KW-0963">Cytoplasm</keyword>
<comment type="similarity">
    <text evidence="2">Belongs to the peptidase S41B family.</text>
</comment>
<keyword evidence="5" id="KW-0378">Hydrolase</keyword>
<feature type="non-terminal residue" evidence="7">
    <location>
        <position position="194"/>
    </location>
</feature>
<keyword evidence="6" id="KW-0720">Serine protease</keyword>
<keyword evidence="4" id="KW-0645">Protease</keyword>
<evidence type="ECO:0000256" key="1">
    <source>
        <dbReference type="ARBA" id="ARBA00004496"/>
    </source>
</evidence>
<evidence type="ECO:0000256" key="6">
    <source>
        <dbReference type="ARBA" id="ARBA00022825"/>
    </source>
</evidence>
<organism evidence="7">
    <name type="scientific">marine sediment metagenome</name>
    <dbReference type="NCBI Taxonomy" id="412755"/>
    <lineage>
        <taxon>unclassified sequences</taxon>
        <taxon>metagenomes</taxon>
        <taxon>ecological metagenomes</taxon>
    </lineage>
</organism>